<gene>
    <name evidence="2" type="ORF">FIM1_4700</name>
</gene>
<evidence type="ECO:0000256" key="1">
    <source>
        <dbReference type="SAM" id="Phobius"/>
    </source>
</evidence>
<proteinExistence type="predicted"/>
<dbReference type="EMBL" id="CP015061">
    <property type="protein sequence ID" value="QGN18373.1"/>
    <property type="molecule type" value="Genomic_DNA"/>
</dbReference>
<keyword evidence="1" id="KW-1133">Transmembrane helix</keyword>
<feature type="transmembrane region" description="Helical" evidence="1">
    <location>
        <begin position="137"/>
        <end position="160"/>
    </location>
</feature>
<keyword evidence="3" id="KW-1185">Reference proteome</keyword>
<reference evidence="2 3" key="1">
    <citation type="submission" date="2016-03" db="EMBL/GenBank/DDBJ databases">
        <title>How can Kluyveromyces marxianus grow so fast - potential evolutionary course in Saccharomyces Complex revealed by comparative genomics.</title>
        <authorList>
            <person name="Mo W."/>
            <person name="Lu W."/>
            <person name="Yang X."/>
            <person name="Qi J."/>
            <person name="Lv H."/>
        </authorList>
    </citation>
    <scope>NUCLEOTIDE SEQUENCE [LARGE SCALE GENOMIC DNA]</scope>
    <source>
        <strain evidence="2 3">FIM1</strain>
    </source>
</reference>
<keyword evidence="1" id="KW-0472">Membrane</keyword>
<evidence type="ECO:0000313" key="2">
    <source>
        <dbReference type="EMBL" id="QGN18373.1"/>
    </source>
</evidence>
<organism evidence="2 3">
    <name type="scientific">Kluyveromyces marxianus</name>
    <name type="common">Yeast</name>
    <name type="synonym">Candida kefyr</name>
    <dbReference type="NCBI Taxonomy" id="4911"/>
    <lineage>
        <taxon>Eukaryota</taxon>
        <taxon>Fungi</taxon>
        <taxon>Dikarya</taxon>
        <taxon>Ascomycota</taxon>
        <taxon>Saccharomycotina</taxon>
        <taxon>Saccharomycetes</taxon>
        <taxon>Saccharomycetales</taxon>
        <taxon>Saccharomycetaceae</taxon>
        <taxon>Kluyveromyces</taxon>
    </lineage>
</organism>
<dbReference type="Proteomes" id="UP000422736">
    <property type="component" value="Chromosome 7"/>
</dbReference>
<evidence type="ECO:0000313" key="3">
    <source>
        <dbReference type="Proteomes" id="UP000422736"/>
    </source>
</evidence>
<name>A0ABX6F4Y2_KLUMA</name>
<accession>A0ABX6F4Y2</accession>
<keyword evidence="1" id="KW-0812">Transmembrane</keyword>
<sequence length="174" mass="19468">MCVLLGAVTIHFQVSFPISNLCHSQPNLIYTFRLLYSTHPQPVLLVTHTEPLSRSSLSFLLLEITHPLHFRDLPGPSKPHSSQTSPNIAYTSTNYCLLAKRFGKNYYSPSTEPVPEHLCQLLLETFNMPHILALPPLLPALGSLYLPLAAFASFFAASSLKSFAFRVSRSYHEI</sequence>
<protein>
    <submittedName>
        <fullName evidence="2">Uncharacterized protein</fullName>
    </submittedName>
</protein>